<evidence type="ECO:0000256" key="1">
    <source>
        <dbReference type="SAM" id="Phobius"/>
    </source>
</evidence>
<organism evidence="2 3">
    <name type="scientific">Methyloceanibacter stevinii</name>
    <dbReference type="NCBI Taxonomy" id="1774970"/>
    <lineage>
        <taxon>Bacteria</taxon>
        <taxon>Pseudomonadati</taxon>
        <taxon>Pseudomonadota</taxon>
        <taxon>Alphaproteobacteria</taxon>
        <taxon>Hyphomicrobiales</taxon>
        <taxon>Hyphomicrobiaceae</taxon>
        <taxon>Methyloceanibacter</taxon>
    </lineage>
</organism>
<keyword evidence="3" id="KW-1185">Reference proteome</keyword>
<evidence type="ECO:0000313" key="2">
    <source>
        <dbReference type="EMBL" id="ODR97187.1"/>
    </source>
</evidence>
<sequence>MISIIIFVVLVLLLLLIARRSSKNRDAILIEVILGIAGSVAAAVIVTSFPKVDTDNFLGYLDTQIYETLFGKKAEAPPAVPVPDKKAVAVKKNVSRDDRKIEGVYAGLIRSVQNGGQVLGEKAYVLRVDPAKKDKVLEIYKSGDIEYKVRIDGTLDKDGVTWVGETKSVLKGDSFVQDDLKLLLSPEVGRIDWHQHDKIQNIESIGILHKIDEATVSNRVSAVNRIKNDMVICKEEAAKLGGNASLFLFIPLENPKDANAFTLQGPAASDKIYTDIISGTIKPYEGPYDLHVKTRYKSNDFPNLTGMKRLHPDLSSFVGFFDKDYQIGVNQPGAEPSWFKESMADPMPCRIFFVGFPAVLGVPQNGAAVGQQP</sequence>
<keyword evidence="1" id="KW-0812">Transmembrane</keyword>
<dbReference type="EMBL" id="LPWE01000002">
    <property type="protein sequence ID" value="ODR97187.1"/>
    <property type="molecule type" value="Genomic_DNA"/>
</dbReference>
<feature type="transmembrane region" description="Helical" evidence="1">
    <location>
        <begin position="28"/>
        <end position="49"/>
    </location>
</feature>
<keyword evidence="1" id="KW-1133">Transmembrane helix</keyword>
<evidence type="ECO:0000313" key="3">
    <source>
        <dbReference type="Proteomes" id="UP000094172"/>
    </source>
</evidence>
<proteinExistence type="predicted"/>
<keyword evidence="1" id="KW-0472">Membrane</keyword>
<dbReference type="AlphaFoldDB" id="A0A1E3VUI8"/>
<reference evidence="2 3" key="1">
    <citation type="journal article" date="2016" name="Environ. Microbiol.">
        <title>New Methyloceanibacter diversity from North Sea sediments includes methanotroph containing solely the soluble methane monooxygenase.</title>
        <authorList>
            <person name="Vekeman B."/>
            <person name="Kerckhof F.M."/>
            <person name="Cremers G."/>
            <person name="de Vos P."/>
            <person name="Vandamme P."/>
            <person name="Boon N."/>
            <person name="Op den Camp H.J."/>
            <person name="Heylen K."/>
        </authorList>
    </citation>
    <scope>NUCLEOTIDE SEQUENCE [LARGE SCALE GENOMIC DNA]</scope>
    <source>
        <strain evidence="2 3">R-67176</strain>
    </source>
</reference>
<protein>
    <submittedName>
        <fullName evidence="2">Uncharacterized protein</fullName>
    </submittedName>
</protein>
<gene>
    <name evidence="2" type="ORF">AUC70_13065</name>
</gene>
<dbReference type="RefSeq" id="WP_069443188.1">
    <property type="nucleotide sequence ID" value="NZ_LPWE01000002.1"/>
</dbReference>
<comment type="caution">
    <text evidence="2">The sequence shown here is derived from an EMBL/GenBank/DDBJ whole genome shotgun (WGS) entry which is preliminary data.</text>
</comment>
<name>A0A1E3VUI8_9HYPH</name>
<accession>A0A1E3VUI8</accession>
<dbReference type="Proteomes" id="UP000094172">
    <property type="component" value="Unassembled WGS sequence"/>
</dbReference>